<protein>
    <submittedName>
        <fullName evidence="1">RCG33871</fullName>
    </submittedName>
</protein>
<reference evidence="1 2" key="1">
    <citation type="submission" date="2005-07" db="EMBL/GenBank/DDBJ databases">
        <authorList>
            <person name="Mural R.J."/>
            <person name="Li P.W."/>
            <person name="Adams M.D."/>
            <person name="Amanatides P.G."/>
            <person name="Baden-Tillson H."/>
            <person name="Barnstead M."/>
            <person name="Chin S.H."/>
            <person name="Dew I."/>
            <person name="Evans C.A."/>
            <person name="Ferriera S."/>
            <person name="Flanigan M."/>
            <person name="Fosler C."/>
            <person name="Glodek A."/>
            <person name="Gu Z."/>
            <person name="Holt R.A."/>
            <person name="Jennings D."/>
            <person name="Kraft C.L."/>
            <person name="Lu F."/>
            <person name="Nguyen T."/>
            <person name="Nusskern D.R."/>
            <person name="Pfannkoch C.M."/>
            <person name="Sitter C."/>
            <person name="Sutton G.G."/>
            <person name="Venter J.C."/>
            <person name="Wang Z."/>
            <person name="Woodage T."/>
            <person name="Zheng X.H."/>
            <person name="Zhong F."/>
        </authorList>
    </citation>
    <scope>NUCLEOTIDE SEQUENCE [LARGE SCALE GENOMIC DNA]</scope>
    <source>
        <strain>BN</strain>
        <strain evidence="2">Sprague-Dawley</strain>
    </source>
</reference>
<organism evidence="1 2">
    <name type="scientific">Rattus norvegicus</name>
    <name type="common">Rat</name>
    <dbReference type="NCBI Taxonomy" id="10116"/>
    <lineage>
        <taxon>Eukaryota</taxon>
        <taxon>Metazoa</taxon>
        <taxon>Chordata</taxon>
        <taxon>Craniata</taxon>
        <taxon>Vertebrata</taxon>
        <taxon>Euteleostomi</taxon>
        <taxon>Mammalia</taxon>
        <taxon>Eutheria</taxon>
        <taxon>Euarchontoglires</taxon>
        <taxon>Glires</taxon>
        <taxon>Rodentia</taxon>
        <taxon>Myomorpha</taxon>
        <taxon>Muroidea</taxon>
        <taxon>Muridae</taxon>
        <taxon>Murinae</taxon>
        <taxon>Rattus</taxon>
    </lineage>
</organism>
<evidence type="ECO:0000313" key="2">
    <source>
        <dbReference type="Proteomes" id="UP000234681"/>
    </source>
</evidence>
<dbReference type="AlphaFoldDB" id="A6HFK8"/>
<sequence length="16" mass="1978">MLFKVIYFFLETQQNG</sequence>
<name>A6HFK8_RAT</name>
<accession>A6HFK8</accession>
<evidence type="ECO:0000313" key="1">
    <source>
        <dbReference type="EMBL" id="EDM04813.1"/>
    </source>
</evidence>
<proteinExistence type="predicted"/>
<gene>
    <name evidence="1" type="ORF">rCG_33871</name>
</gene>
<dbReference type="EMBL" id="CH473948">
    <property type="protein sequence ID" value="EDM04813.1"/>
    <property type="molecule type" value="Genomic_DNA"/>
</dbReference>
<feature type="non-terminal residue" evidence="1">
    <location>
        <position position="16"/>
    </location>
</feature>
<dbReference type="Proteomes" id="UP000234681">
    <property type="component" value="Chromosome 10"/>
</dbReference>